<dbReference type="GO" id="GO:0016757">
    <property type="term" value="F:glycosyltransferase activity"/>
    <property type="evidence" value="ECO:0007669"/>
    <property type="project" value="InterPro"/>
</dbReference>
<keyword evidence="2" id="KW-0808">Transferase</keyword>
<feature type="domain" description="Glycosyl transferase family 1" evidence="1">
    <location>
        <begin position="270"/>
        <end position="421"/>
    </location>
</feature>
<dbReference type="AlphaFoldDB" id="A0A7J2U5G1"/>
<dbReference type="PANTHER" id="PTHR45947">
    <property type="entry name" value="SULFOQUINOVOSYL TRANSFERASE SQD2"/>
    <property type="match status" value="1"/>
</dbReference>
<comment type="caution">
    <text evidence="2">The sequence shown here is derived from an EMBL/GenBank/DDBJ whole genome shotgun (WGS) entry which is preliminary data.</text>
</comment>
<dbReference type="CDD" id="cd03801">
    <property type="entry name" value="GT4_PimA-like"/>
    <property type="match status" value="1"/>
</dbReference>
<dbReference type="Pfam" id="PF00534">
    <property type="entry name" value="Glycos_transf_1"/>
    <property type="match status" value="1"/>
</dbReference>
<dbReference type="InterPro" id="IPR050194">
    <property type="entry name" value="Glycosyltransferase_grp1"/>
</dbReference>
<reference evidence="2" key="1">
    <citation type="journal article" date="2020" name="mSystems">
        <title>Genome- and Community-Level Interaction Insights into Carbon Utilization and Element Cycling Functions of Hydrothermarchaeota in Hydrothermal Sediment.</title>
        <authorList>
            <person name="Zhou Z."/>
            <person name="Liu Y."/>
            <person name="Xu W."/>
            <person name="Pan J."/>
            <person name="Luo Z.H."/>
            <person name="Li M."/>
        </authorList>
    </citation>
    <scope>NUCLEOTIDE SEQUENCE [LARGE SCALE GENOMIC DNA]</scope>
    <source>
        <strain evidence="2">SpSt-125</strain>
    </source>
</reference>
<dbReference type="SUPFAM" id="SSF53756">
    <property type="entry name" value="UDP-Glycosyltransferase/glycogen phosphorylase"/>
    <property type="match status" value="1"/>
</dbReference>
<name>A0A7J2U5G1_9CREN</name>
<organism evidence="2">
    <name type="scientific">Ignisphaera aggregans</name>
    <dbReference type="NCBI Taxonomy" id="334771"/>
    <lineage>
        <taxon>Archaea</taxon>
        <taxon>Thermoproteota</taxon>
        <taxon>Thermoprotei</taxon>
        <taxon>Desulfurococcales</taxon>
        <taxon>Desulfurococcaceae</taxon>
        <taxon>Ignisphaera</taxon>
    </lineage>
</organism>
<sequence length="461" mass="52437">MSEAVILIATPIDSTPAGGFIRDAKLLPYFSKGFERQGFSTVIYIPVNSIVSATKLAIKGLEVNEAFKAVIRNLYDNVRRSGVDASFMDEALAESLSLLKWELNHEEPSIKVVSKIMGFGYLYTHRIKSTEEVLLRKFKKFISSSYDKILFVYSMNENIEHFASLANLVKASKLSAGIMLQSPLYTYSTLFSLSEPRLTARIASWQLNNYLRSIFIDITHKGFLKLIQAVSPAPLTESYDLVDIARRHGVEISIPVPANAFDKEILSYRNLQEKEPVAVYFGRLSPAKGVYDLLYIWRRVEKTLPKAKLMLVGSFLSEKVEKEFKDLRFRLGLKNIEYLGYFKHRKELFKRVAEAKVLVYPSHQDAFPLTVLEAVALGLLCVAYDIPALRYVYREVPSVTLVRKGDIESMSRALVEALKTDYKGYLSVQENPKLLRFLEIYGSWENVANAELSGILRHLRE</sequence>
<evidence type="ECO:0000259" key="1">
    <source>
        <dbReference type="Pfam" id="PF00534"/>
    </source>
</evidence>
<evidence type="ECO:0000313" key="2">
    <source>
        <dbReference type="EMBL" id="HEM67503.1"/>
    </source>
</evidence>
<protein>
    <submittedName>
        <fullName evidence="2">Glycosyltransferase</fullName>
    </submittedName>
</protein>
<dbReference type="Gene3D" id="3.40.50.2000">
    <property type="entry name" value="Glycogen Phosphorylase B"/>
    <property type="match status" value="1"/>
</dbReference>
<dbReference type="InterPro" id="IPR001296">
    <property type="entry name" value="Glyco_trans_1"/>
</dbReference>
<proteinExistence type="predicted"/>
<dbReference type="EMBL" id="DSEU01000054">
    <property type="protein sequence ID" value="HEM67503.1"/>
    <property type="molecule type" value="Genomic_DNA"/>
</dbReference>
<accession>A0A7J2U5G1</accession>
<gene>
    <name evidence="2" type="ORF">ENO26_08095</name>
</gene>
<dbReference type="PANTHER" id="PTHR45947:SF3">
    <property type="entry name" value="SULFOQUINOVOSYL TRANSFERASE SQD2"/>
    <property type="match status" value="1"/>
</dbReference>